<keyword evidence="2" id="KW-1185">Reference proteome</keyword>
<sequence length="82" mass="8666">MRLRAPVGATVPPQVRAVRRSRRRCSHPHSFFTCGDGGGGGRTNAVSVGAVAGTPFLLLLLGPAEAVVARGGRVCCRYRHIQ</sequence>
<name>I1R608_ORYGL</name>
<organism evidence="1 2">
    <name type="scientific">Oryza glaberrima</name>
    <name type="common">African rice</name>
    <dbReference type="NCBI Taxonomy" id="4538"/>
    <lineage>
        <taxon>Eukaryota</taxon>
        <taxon>Viridiplantae</taxon>
        <taxon>Streptophyta</taxon>
        <taxon>Embryophyta</taxon>
        <taxon>Tracheophyta</taxon>
        <taxon>Spermatophyta</taxon>
        <taxon>Magnoliopsida</taxon>
        <taxon>Liliopsida</taxon>
        <taxon>Poales</taxon>
        <taxon>Poaceae</taxon>
        <taxon>BOP clade</taxon>
        <taxon>Oryzoideae</taxon>
        <taxon>Oryzeae</taxon>
        <taxon>Oryzinae</taxon>
        <taxon>Oryza</taxon>
    </lineage>
</organism>
<reference evidence="1 2" key="2">
    <citation type="submission" date="2018-04" db="EMBL/GenBank/DDBJ databases">
        <title>OglaRS2 (Oryza glaberrima Reference Sequence Version 2).</title>
        <authorList>
            <person name="Zhang J."/>
            <person name="Kudrna D."/>
            <person name="Lee S."/>
            <person name="Talag J."/>
            <person name="Rajasekar S."/>
            <person name="Wing R.A."/>
        </authorList>
    </citation>
    <scope>NUCLEOTIDE SEQUENCE [LARGE SCALE GENOMIC DNA]</scope>
    <source>
        <strain evidence="1 2">cv. IRGC 96717</strain>
    </source>
</reference>
<dbReference type="EnsemblPlants" id="ORGLA12G0096400.1">
    <property type="protein sequence ID" value="ORGLA12G0096400.1"/>
    <property type="gene ID" value="ORGLA12G0096400"/>
</dbReference>
<evidence type="ECO:0000313" key="1">
    <source>
        <dbReference type="EnsemblPlants" id="ORGLA12G0096400.1"/>
    </source>
</evidence>
<evidence type="ECO:0000313" key="2">
    <source>
        <dbReference type="Proteomes" id="UP000007306"/>
    </source>
</evidence>
<accession>I1R608</accession>
<reference evidence="1" key="1">
    <citation type="submission" date="2015-06" db="UniProtKB">
        <authorList>
            <consortium name="EnsemblPlants"/>
        </authorList>
    </citation>
    <scope>IDENTIFICATION</scope>
</reference>
<dbReference type="AlphaFoldDB" id="I1R608"/>
<protein>
    <submittedName>
        <fullName evidence="1">Uncharacterized protein</fullName>
    </submittedName>
</protein>
<dbReference type="Proteomes" id="UP000007306">
    <property type="component" value="Chromosome 12"/>
</dbReference>
<dbReference type="Gramene" id="ORGLA12G0096400.1">
    <property type="protein sequence ID" value="ORGLA12G0096400.1"/>
    <property type="gene ID" value="ORGLA12G0096400"/>
</dbReference>
<proteinExistence type="predicted"/>
<dbReference type="HOGENOM" id="CLU_2562093_0_0_1"/>